<dbReference type="GO" id="GO:0016740">
    <property type="term" value="F:transferase activity"/>
    <property type="evidence" value="ECO:0007669"/>
    <property type="project" value="UniProtKB-KW"/>
</dbReference>
<organism evidence="1 2">
    <name type="scientific">Flavobacterium fluviale</name>
    <dbReference type="NCBI Taxonomy" id="2249356"/>
    <lineage>
        <taxon>Bacteria</taxon>
        <taxon>Pseudomonadati</taxon>
        <taxon>Bacteroidota</taxon>
        <taxon>Flavobacteriia</taxon>
        <taxon>Flavobacteriales</taxon>
        <taxon>Flavobacteriaceae</taxon>
        <taxon>Flavobacterium</taxon>
    </lineage>
</organism>
<evidence type="ECO:0000313" key="2">
    <source>
        <dbReference type="Proteomes" id="UP000251561"/>
    </source>
</evidence>
<sequence>MKKDKVLLLFPDGVGIRNYLYSNVFKNFHGDLILFHNFDSETIKAIEENTSINEDIVIPNYKESVKEKFLRELICLSRLYYNDSKVNNPTLLSNWNWNQNSFSKKIFYKIIEILAPYFKSYHRILKLEKKYQQAIRKNKFYKEVKDILEEVKPSVVFCSHQRALKAATIFSVAADLNIQTATVIYSWDNLPKARLALRADDYLVWSDYMKKELNLYYPEIKLEQIHITGTPQFECYSDSDNIIDKEVFYKKYNLDPNKKIICFSGDDTKTSPDDPSYLNDIAEEITKANLQNEYQILLRRCPVDLSGRFDELLNQYKDLIKEVAPLWYFTVSKEWNVVYPSVEDVKLLVSTAFYSDIVVNVGSTMGFDFAMFNKPCAFINYDQDNKTVNDWSVKTVYNYQHFKSMPDSDAVIWLNSKEETVSKITFQKKCSTSMLKWKDLVLEDYENSSEKVQNVIKESSKCTSVS</sequence>
<gene>
    <name evidence="1" type="ORF">HYN86_01520</name>
</gene>
<dbReference type="EMBL" id="CP030261">
    <property type="protein sequence ID" value="AXB55351.1"/>
    <property type="molecule type" value="Genomic_DNA"/>
</dbReference>
<dbReference type="AlphaFoldDB" id="A0A344LN59"/>
<reference evidence="1 2" key="1">
    <citation type="submission" date="2018-06" db="EMBL/GenBank/DDBJ databases">
        <title>Genome sequencing of Flavobacterium.</title>
        <authorList>
            <person name="Baek M.-G."/>
            <person name="Yi H."/>
        </authorList>
    </citation>
    <scope>NUCLEOTIDE SEQUENCE [LARGE SCALE GENOMIC DNA]</scope>
    <source>
        <strain evidence="1 2">HYN0086</strain>
    </source>
</reference>
<dbReference type="OrthoDB" id="913551at2"/>
<dbReference type="RefSeq" id="WP_113676476.1">
    <property type="nucleotide sequence ID" value="NZ_CP030261.1"/>
</dbReference>
<protein>
    <submittedName>
        <fullName evidence="1">UDP-glycosyltransferase</fullName>
    </submittedName>
</protein>
<dbReference type="InterPro" id="IPR043148">
    <property type="entry name" value="TagF_C"/>
</dbReference>
<keyword evidence="2" id="KW-1185">Reference proteome</keyword>
<keyword evidence="1" id="KW-0808">Transferase</keyword>
<evidence type="ECO:0000313" key="1">
    <source>
        <dbReference type="EMBL" id="AXB55351.1"/>
    </source>
</evidence>
<proteinExistence type="predicted"/>
<dbReference type="Proteomes" id="UP000251561">
    <property type="component" value="Chromosome"/>
</dbReference>
<accession>A0A344LN59</accession>
<dbReference type="KEGG" id="ffl:HYN86_01520"/>
<name>A0A344LN59_9FLAO</name>
<dbReference type="SUPFAM" id="SSF53756">
    <property type="entry name" value="UDP-Glycosyltransferase/glycogen phosphorylase"/>
    <property type="match status" value="1"/>
</dbReference>
<dbReference type="Gene3D" id="3.40.50.12580">
    <property type="match status" value="1"/>
</dbReference>